<dbReference type="eggNOG" id="COG0526">
    <property type="taxonomic scope" value="Bacteria"/>
</dbReference>
<evidence type="ECO:0000313" key="3">
    <source>
        <dbReference type="Proteomes" id="UP000002892"/>
    </source>
</evidence>
<dbReference type="CDD" id="cd02947">
    <property type="entry name" value="TRX_family"/>
    <property type="match status" value="1"/>
</dbReference>
<dbReference type="InterPro" id="IPR013766">
    <property type="entry name" value="Thioredoxin_domain"/>
</dbReference>
<proteinExistence type="predicted"/>
<dbReference type="GO" id="GO:0006457">
    <property type="term" value="P:protein folding"/>
    <property type="evidence" value="ECO:0007669"/>
    <property type="project" value="TreeGrafter"/>
</dbReference>
<dbReference type="HOGENOM" id="CLU_090389_10_4_9"/>
<keyword evidence="3" id="KW-1185">Reference proteome</keyword>
<dbReference type="Pfam" id="PF00085">
    <property type="entry name" value="Thioredoxin"/>
    <property type="match status" value="1"/>
</dbReference>
<dbReference type="PANTHER" id="PTHR18929">
    <property type="entry name" value="PROTEIN DISULFIDE ISOMERASE"/>
    <property type="match status" value="1"/>
</dbReference>
<reference evidence="2 3" key="1">
    <citation type="journal article" date="2012" name="J. Bacteriol.">
        <title>Complete genome sequences of Desulfosporosinus orientis DSM765T, Desulfosporosinus youngiae DSM17734T, Desulfosporosinus meridiei DSM13257T, and Desulfosporosinus acidiphilus DSM22704T.</title>
        <authorList>
            <person name="Pester M."/>
            <person name="Brambilla E."/>
            <person name="Alazard D."/>
            <person name="Rattei T."/>
            <person name="Weinmaier T."/>
            <person name="Han J."/>
            <person name="Lucas S."/>
            <person name="Lapidus A."/>
            <person name="Cheng J.F."/>
            <person name="Goodwin L."/>
            <person name="Pitluck S."/>
            <person name="Peters L."/>
            <person name="Ovchinnikova G."/>
            <person name="Teshima H."/>
            <person name="Detter J.C."/>
            <person name="Han C.S."/>
            <person name="Tapia R."/>
            <person name="Land M.L."/>
            <person name="Hauser L."/>
            <person name="Kyrpides N.C."/>
            <person name="Ivanova N.N."/>
            <person name="Pagani I."/>
            <person name="Huntmann M."/>
            <person name="Wei C.L."/>
            <person name="Davenport K.W."/>
            <person name="Daligault H."/>
            <person name="Chain P.S."/>
            <person name="Chen A."/>
            <person name="Mavromatis K."/>
            <person name="Markowitz V."/>
            <person name="Szeto E."/>
            <person name="Mikhailova N."/>
            <person name="Pati A."/>
            <person name="Wagner M."/>
            <person name="Woyke T."/>
            <person name="Ollivier B."/>
            <person name="Klenk H.P."/>
            <person name="Spring S."/>
            <person name="Loy A."/>
        </authorList>
    </citation>
    <scope>NUCLEOTIDE SEQUENCE [LARGE SCALE GENOMIC DNA]</scope>
    <source>
        <strain evidence="3">DSM 22704 / JCM 16185 / SJ4</strain>
    </source>
</reference>
<dbReference type="PROSITE" id="PS51352">
    <property type="entry name" value="THIOREDOXIN_2"/>
    <property type="match status" value="1"/>
</dbReference>
<dbReference type="InterPro" id="IPR036249">
    <property type="entry name" value="Thioredoxin-like_sf"/>
</dbReference>
<evidence type="ECO:0000259" key="1">
    <source>
        <dbReference type="PROSITE" id="PS51352"/>
    </source>
</evidence>
<dbReference type="Gene3D" id="3.40.30.10">
    <property type="entry name" value="Glutaredoxin"/>
    <property type="match status" value="1"/>
</dbReference>
<accession>I4D5X9</accession>
<organism evidence="2 3">
    <name type="scientific">Desulfosporosinus acidiphilus (strain DSM 22704 / JCM 16185 / SJ4)</name>
    <dbReference type="NCBI Taxonomy" id="646529"/>
    <lineage>
        <taxon>Bacteria</taxon>
        <taxon>Bacillati</taxon>
        <taxon>Bacillota</taxon>
        <taxon>Clostridia</taxon>
        <taxon>Eubacteriales</taxon>
        <taxon>Desulfitobacteriaceae</taxon>
        <taxon>Desulfosporosinus</taxon>
    </lineage>
</organism>
<sequence length="106" mass="12263">MTDITPAQLQQMIDKGDNFYVYFYSPTCEQCIKTEPYLKEAVKNLAVQNIVKVDVQKYDYLRKQYQIQGTPTIYVYNNHKLVKGITGGFGNVKDYLNFFQETGGTQ</sequence>
<dbReference type="STRING" id="646529.Desaci_2244"/>
<feature type="domain" description="Thioredoxin" evidence="1">
    <location>
        <begin position="1"/>
        <end position="104"/>
    </location>
</feature>
<dbReference type="SUPFAM" id="SSF52833">
    <property type="entry name" value="Thioredoxin-like"/>
    <property type="match status" value="1"/>
</dbReference>
<protein>
    <submittedName>
        <fullName evidence="2">Thioredoxin domain-containing protein</fullName>
    </submittedName>
</protein>
<dbReference type="GO" id="GO:0034976">
    <property type="term" value="P:response to endoplasmic reticulum stress"/>
    <property type="evidence" value="ECO:0007669"/>
    <property type="project" value="TreeGrafter"/>
</dbReference>
<dbReference type="GO" id="GO:0003756">
    <property type="term" value="F:protein disulfide isomerase activity"/>
    <property type="evidence" value="ECO:0007669"/>
    <property type="project" value="TreeGrafter"/>
</dbReference>
<gene>
    <name evidence="2" type="ordered locus">Desaci_2244</name>
</gene>
<name>I4D5X9_DESAJ</name>
<dbReference type="AlphaFoldDB" id="I4D5X9"/>
<evidence type="ECO:0000313" key="2">
    <source>
        <dbReference type="EMBL" id="AFM41203.1"/>
    </source>
</evidence>
<dbReference type="KEGG" id="dai:Desaci_2244"/>
<dbReference type="Proteomes" id="UP000002892">
    <property type="component" value="Chromosome"/>
</dbReference>
<dbReference type="EMBL" id="CP003639">
    <property type="protein sequence ID" value="AFM41203.1"/>
    <property type="molecule type" value="Genomic_DNA"/>
</dbReference>